<gene>
    <name evidence="1" type="ORF">GMES_3201</name>
</gene>
<reference evidence="1 2" key="1">
    <citation type="journal article" date="2017" name="Antonie Van Leeuwenhoek">
        <title>Rhizobium rhizosphaerae sp. nov., a novel species isolated from rice rhizosphere.</title>
        <authorList>
            <person name="Zhao J.J."/>
            <person name="Zhang J."/>
            <person name="Zhang R.J."/>
            <person name="Zhang C.W."/>
            <person name="Yin H.Q."/>
            <person name="Zhang X.X."/>
        </authorList>
    </citation>
    <scope>NUCLEOTIDE SEQUENCE [LARGE SCALE GENOMIC DNA]</scope>
    <source>
        <strain evidence="1 2">KMM 241</strain>
    </source>
</reference>
<sequence length="39" mass="4781">MEYFTVPFVRKMQRWRNSILDTKPRSTAVFFILLKPLLH</sequence>
<evidence type="ECO:0000313" key="2">
    <source>
        <dbReference type="Proteomes" id="UP000006263"/>
    </source>
</evidence>
<protein>
    <submittedName>
        <fullName evidence="1">Uncharacterized protein</fullName>
    </submittedName>
</protein>
<evidence type="ECO:0000313" key="1">
    <source>
        <dbReference type="EMBL" id="GAC25484.1"/>
    </source>
</evidence>
<proteinExistence type="predicted"/>
<dbReference type="AlphaFoldDB" id="K6XY03"/>
<dbReference type="Proteomes" id="UP000006263">
    <property type="component" value="Unassembled WGS sequence"/>
</dbReference>
<name>K6XY03_9ALTE</name>
<accession>K6XY03</accession>
<comment type="caution">
    <text evidence="1">The sequence shown here is derived from an EMBL/GenBank/DDBJ whole genome shotgun (WGS) entry which is preliminary data.</text>
</comment>
<dbReference type="EMBL" id="BAEP01000062">
    <property type="protein sequence ID" value="GAC25484.1"/>
    <property type="molecule type" value="Genomic_DNA"/>
</dbReference>
<organism evidence="1 2">
    <name type="scientific">Paraglaciecola mesophila KMM 241</name>
    <dbReference type="NCBI Taxonomy" id="1128912"/>
    <lineage>
        <taxon>Bacteria</taxon>
        <taxon>Pseudomonadati</taxon>
        <taxon>Pseudomonadota</taxon>
        <taxon>Gammaproteobacteria</taxon>
        <taxon>Alteromonadales</taxon>
        <taxon>Alteromonadaceae</taxon>
        <taxon>Paraglaciecola</taxon>
    </lineage>
</organism>